<sequence>MKFHPAQGERRRSFGIGGAGNIRTEAEARISYPLPSEQGGQRRSSMWSSISASSSPRKPSIWGDMKGLFKSKSNESSQSKPES</sequence>
<accession>A0A9P4Y2N8</accession>
<dbReference type="EMBL" id="MU032347">
    <property type="protein sequence ID" value="KAF3765383.1"/>
    <property type="molecule type" value="Genomic_DNA"/>
</dbReference>
<evidence type="ECO:0000313" key="2">
    <source>
        <dbReference type="EMBL" id="KAF3765383.1"/>
    </source>
</evidence>
<evidence type="ECO:0000256" key="1">
    <source>
        <dbReference type="SAM" id="MobiDB-lite"/>
    </source>
</evidence>
<feature type="compositionally biased region" description="Polar residues" evidence="1">
    <location>
        <begin position="74"/>
        <end position="83"/>
    </location>
</feature>
<evidence type="ECO:0000313" key="3">
    <source>
        <dbReference type="Proteomes" id="UP000803844"/>
    </source>
</evidence>
<dbReference type="AlphaFoldDB" id="A0A9P4Y2N8"/>
<comment type="caution">
    <text evidence="2">The sequence shown here is derived from an EMBL/GenBank/DDBJ whole genome shotgun (WGS) entry which is preliminary data.</text>
</comment>
<dbReference type="OrthoDB" id="4772806at2759"/>
<feature type="compositionally biased region" description="Low complexity" evidence="1">
    <location>
        <begin position="43"/>
        <end position="62"/>
    </location>
</feature>
<dbReference type="GeneID" id="63836702"/>
<protein>
    <submittedName>
        <fullName evidence="2">Uncharacterized protein</fullName>
    </submittedName>
</protein>
<feature type="region of interest" description="Disordered" evidence="1">
    <location>
        <begin position="1"/>
        <end position="83"/>
    </location>
</feature>
<keyword evidence="3" id="KW-1185">Reference proteome</keyword>
<organism evidence="2 3">
    <name type="scientific">Cryphonectria parasitica (strain ATCC 38755 / EP155)</name>
    <dbReference type="NCBI Taxonomy" id="660469"/>
    <lineage>
        <taxon>Eukaryota</taxon>
        <taxon>Fungi</taxon>
        <taxon>Dikarya</taxon>
        <taxon>Ascomycota</taxon>
        <taxon>Pezizomycotina</taxon>
        <taxon>Sordariomycetes</taxon>
        <taxon>Sordariomycetidae</taxon>
        <taxon>Diaporthales</taxon>
        <taxon>Cryphonectriaceae</taxon>
        <taxon>Cryphonectria-Endothia species complex</taxon>
        <taxon>Cryphonectria</taxon>
    </lineage>
</organism>
<dbReference type="Proteomes" id="UP000803844">
    <property type="component" value="Unassembled WGS sequence"/>
</dbReference>
<gene>
    <name evidence="2" type="ORF">M406DRAFT_321921</name>
</gene>
<reference evidence="2" key="1">
    <citation type="journal article" date="2020" name="Phytopathology">
        <title>Genome sequence of the chestnut blight fungus Cryphonectria parasitica EP155: A fundamental resource for an archetypical invasive plant pathogen.</title>
        <authorList>
            <person name="Crouch J.A."/>
            <person name="Dawe A."/>
            <person name="Aerts A."/>
            <person name="Barry K."/>
            <person name="Churchill A.C.L."/>
            <person name="Grimwood J."/>
            <person name="Hillman B."/>
            <person name="Milgroom M.G."/>
            <person name="Pangilinan J."/>
            <person name="Smith M."/>
            <person name="Salamov A."/>
            <person name="Schmutz J."/>
            <person name="Yadav J."/>
            <person name="Grigoriev I.V."/>
            <person name="Nuss D."/>
        </authorList>
    </citation>
    <scope>NUCLEOTIDE SEQUENCE</scope>
    <source>
        <strain evidence="2">EP155</strain>
    </source>
</reference>
<dbReference type="RefSeq" id="XP_040776344.1">
    <property type="nucleotide sequence ID" value="XM_040919573.1"/>
</dbReference>
<name>A0A9P4Y2N8_CRYP1</name>
<proteinExistence type="predicted"/>